<keyword evidence="1" id="KW-0614">Plasmid</keyword>
<accession>A0A9Q7UZB0</accession>
<dbReference type="EMBL" id="LT984814">
    <property type="protein sequence ID" value="SPD68840.1"/>
    <property type="molecule type" value="Genomic_DNA"/>
</dbReference>
<gene>
    <name evidence="1" type="ORF">CBM2636_MP21690</name>
</gene>
<protein>
    <submittedName>
        <fullName evidence="1">Uncharacterized protein</fullName>
    </submittedName>
</protein>
<sequence length="71" mass="7919">MTIDEIHIALQRARSVLRPNARKDGYSYFFGAKRAIRSSPRATPAVYDLVRAACERAGRTREVSLLALSPT</sequence>
<evidence type="ECO:0000313" key="1">
    <source>
        <dbReference type="EMBL" id="SPD68840.1"/>
    </source>
</evidence>
<dbReference type="AlphaFoldDB" id="A0A9Q7UZB0"/>
<organism evidence="1 2">
    <name type="scientific">Cupriavidus taiwanensis</name>
    <dbReference type="NCBI Taxonomy" id="164546"/>
    <lineage>
        <taxon>Bacteria</taxon>
        <taxon>Pseudomonadati</taxon>
        <taxon>Pseudomonadota</taxon>
        <taxon>Betaproteobacteria</taxon>
        <taxon>Burkholderiales</taxon>
        <taxon>Burkholderiaceae</taxon>
        <taxon>Cupriavidus</taxon>
    </lineage>
</organism>
<name>A0A9Q7UZB0_9BURK</name>
<proteinExistence type="predicted"/>
<geneLocation type="plasmid" evidence="2">
    <name>cbm2636_mp</name>
</geneLocation>
<dbReference type="Proteomes" id="UP000254259">
    <property type="component" value="Plasmid CBM2636_mp"/>
</dbReference>
<evidence type="ECO:0000313" key="2">
    <source>
        <dbReference type="Proteomes" id="UP000254259"/>
    </source>
</evidence>
<reference evidence="1 2" key="1">
    <citation type="submission" date="2018-01" db="EMBL/GenBank/DDBJ databases">
        <authorList>
            <person name="Clerissi C."/>
        </authorList>
    </citation>
    <scope>NUCLEOTIDE SEQUENCE [LARGE SCALE GENOMIC DNA]</scope>
    <source>
        <strain evidence="1">Cupriavidus taiwanensis SWF 66322</strain>
        <plasmid evidence="2">cbm2636_mp</plasmid>
    </source>
</reference>